<dbReference type="InParanoid" id="E1ZDN1"/>
<organism evidence="4">
    <name type="scientific">Chlorella variabilis</name>
    <name type="common">Green alga</name>
    <dbReference type="NCBI Taxonomy" id="554065"/>
    <lineage>
        <taxon>Eukaryota</taxon>
        <taxon>Viridiplantae</taxon>
        <taxon>Chlorophyta</taxon>
        <taxon>core chlorophytes</taxon>
        <taxon>Trebouxiophyceae</taxon>
        <taxon>Chlorellales</taxon>
        <taxon>Chlorellaceae</taxon>
        <taxon>Chlorella clade</taxon>
        <taxon>Chlorella</taxon>
    </lineage>
</organism>
<keyword evidence="1" id="KW-0560">Oxidoreductase</keyword>
<evidence type="ECO:0000256" key="1">
    <source>
        <dbReference type="ARBA" id="ARBA00023002"/>
    </source>
</evidence>
<dbReference type="PRINTS" id="PR00081">
    <property type="entry name" value="GDHRDH"/>
</dbReference>
<dbReference type="EMBL" id="GL433843">
    <property type="protein sequence ID" value="EFN55890.1"/>
    <property type="molecule type" value="Genomic_DNA"/>
</dbReference>
<dbReference type="OrthoDB" id="191139at2759"/>
<evidence type="ECO:0008006" key="5">
    <source>
        <dbReference type="Google" id="ProtNLM"/>
    </source>
</evidence>
<dbReference type="OMA" id="WGRCGIE"/>
<dbReference type="SUPFAM" id="SSF51735">
    <property type="entry name" value="NAD(P)-binding Rossmann-fold domains"/>
    <property type="match status" value="1"/>
</dbReference>
<name>E1ZDN1_CHLVA</name>
<dbReference type="InterPro" id="IPR002347">
    <property type="entry name" value="SDR_fam"/>
</dbReference>
<dbReference type="Proteomes" id="UP000008141">
    <property type="component" value="Unassembled WGS sequence"/>
</dbReference>
<protein>
    <recommendedName>
        <fullName evidence="5">Short-chain dehydrogenase</fullName>
    </recommendedName>
</protein>
<dbReference type="PANTHER" id="PTHR43157">
    <property type="entry name" value="PHOSPHATIDYLINOSITOL-GLYCAN BIOSYNTHESIS CLASS F PROTEIN-RELATED"/>
    <property type="match status" value="1"/>
</dbReference>
<dbReference type="KEGG" id="cvr:CHLNCDRAFT_48791"/>
<proteinExistence type="inferred from homology"/>
<evidence type="ECO:0000256" key="2">
    <source>
        <dbReference type="RuleBase" id="RU000363"/>
    </source>
</evidence>
<accession>E1ZDN1</accession>
<comment type="similarity">
    <text evidence="2">Belongs to the short-chain dehydrogenases/reductases (SDR) family.</text>
</comment>
<dbReference type="Pfam" id="PF00106">
    <property type="entry name" value="adh_short"/>
    <property type="match status" value="1"/>
</dbReference>
<gene>
    <name evidence="3" type="ORF">CHLNCDRAFT_48791</name>
</gene>
<evidence type="ECO:0000313" key="3">
    <source>
        <dbReference type="EMBL" id="EFN55890.1"/>
    </source>
</evidence>
<keyword evidence="4" id="KW-1185">Reference proteome</keyword>
<reference evidence="3 4" key="1">
    <citation type="journal article" date="2010" name="Plant Cell">
        <title>The Chlorella variabilis NC64A genome reveals adaptation to photosymbiosis, coevolution with viruses, and cryptic sex.</title>
        <authorList>
            <person name="Blanc G."/>
            <person name="Duncan G."/>
            <person name="Agarkova I."/>
            <person name="Borodovsky M."/>
            <person name="Gurnon J."/>
            <person name="Kuo A."/>
            <person name="Lindquist E."/>
            <person name="Lucas S."/>
            <person name="Pangilinan J."/>
            <person name="Polle J."/>
            <person name="Salamov A."/>
            <person name="Terry A."/>
            <person name="Yamada T."/>
            <person name="Dunigan D.D."/>
            <person name="Grigoriev I.V."/>
            <person name="Claverie J.M."/>
            <person name="Van Etten J.L."/>
        </authorList>
    </citation>
    <scope>NUCLEOTIDE SEQUENCE [LARGE SCALE GENOMIC DNA]</scope>
    <source>
        <strain evidence="3 4">NC64A</strain>
    </source>
</reference>
<dbReference type="AlphaFoldDB" id="E1ZDN1"/>
<sequence>MAQRGVPGPSPRPLPASCCAGSTDGIGLHTAQRLASQGATVLVHGRSEGRVQQAVQAVQQAGAGSGGSAQGFTEDLASLVGVRRLADRVQRDHPSLHVLINNAGDGLEMTYAVNVAAPFLLTACLLGAVRERVVNVASISAASSIDFANLQQWGEAHHSPRIKQERGYSAHGAYSLSKLADMLFTFGLAARLQAAGSPLTCNCLDPGTDADDELRAATDPSLARVSGAYFVGGRPARSPAVAYDQEVQARLWGVLEEQTGAVWSV</sequence>
<dbReference type="GO" id="GO:0016491">
    <property type="term" value="F:oxidoreductase activity"/>
    <property type="evidence" value="ECO:0007669"/>
    <property type="project" value="UniProtKB-KW"/>
</dbReference>
<dbReference type="PANTHER" id="PTHR43157:SF31">
    <property type="entry name" value="PHOSPHATIDYLINOSITOL-GLYCAN BIOSYNTHESIS CLASS F PROTEIN"/>
    <property type="match status" value="1"/>
</dbReference>
<evidence type="ECO:0000313" key="4">
    <source>
        <dbReference type="Proteomes" id="UP000008141"/>
    </source>
</evidence>
<dbReference type="InterPro" id="IPR036291">
    <property type="entry name" value="NAD(P)-bd_dom_sf"/>
</dbReference>
<dbReference type="STRING" id="554065.E1ZDN1"/>
<dbReference type="Gene3D" id="3.40.50.720">
    <property type="entry name" value="NAD(P)-binding Rossmann-like Domain"/>
    <property type="match status" value="1"/>
</dbReference>
<dbReference type="GeneID" id="17355401"/>
<dbReference type="eggNOG" id="KOG1208">
    <property type="taxonomic scope" value="Eukaryota"/>
</dbReference>
<dbReference type="RefSeq" id="XP_005847992.1">
    <property type="nucleotide sequence ID" value="XM_005847930.1"/>
</dbReference>
<dbReference type="PRINTS" id="PR00080">
    <property type="entry name" value="SDRFAMILY"/>
</dbReference>